<protein>
    <recommendedName>
        <fullName evidence="7">Ribosomal RNA small subunit methyltransferase H</fullName>
        <ecNumber evidence="7">2.1.1.199</ecNumber>
    </recommendedName>
    <alternativeName>
        <fullName evidence="7">16S rRNA m(4)C1402 methyltransferase</fullName>
    </alternativeName>
    <alternativeName>
        <fullName evidence="7">rRNA (cytosine-N(4)-)-methyltransferase RsmH</fullName>
    </alternativeName>
</protein>
<organism evidence="9 10">
    <name type="scientific">Corynebacterium hadale</name>
    <dbReference type="NCBI Taxonomy" id="2026255"/>
    <lineage>
        <taxon>Bacteria</taxon>
        <taxon>Bacillati</taxon>
        <taxon>Actinomycetota</taxon>
        <taxon>Actinomycetes</taxon>
        <taxon>Mycobacteriales</taxon>
        <taxon>Corynebacteriaceae</taxon>
        <taxon>Corynebacterium</taxon>
    </lineage>
</organism>
<keyword evidence="6 7" id="KW-0949">S-adenosyl-L-methionine</keyword>
<feature type="binding site" evidence="7">
    <location>
        <position position="63"/>
    </location>
    <ligand>
        <name>S-adenosyl-L-methionine</name>
        <dbReference type="ChEBI" id="CHEBI:59789"/>
    </ligand>
</feature>
<dbReference type="EC" id="2.1.1.199" evidence="7"/>
<comment type="subcellular location">
    <subcellularLocation>
        <location evidence="7">Cytoplasm</location>
    </subcellularLocation>
</comment>
<reference evidence="9 10" key="1">
    <citation type="submission" date="2017-08" db="EMBL/GenBank/DDBJ databases">
        <authorList>
            <person name="de Groot N.N."/>
        </authorList>
    </citation>
    <scope>NUCLEOTIDE SEQUENCE [LARGE SCALE GENOMIC DNA]</scope>
    <source>
        <strain evidence="9 10">NBT06-6</strain>
    </source>
</reference>
<proteinExistence type="inferred from homology"/>
<keyword evidence="3 7" id="KW-0698">rRNA processing</keyword>
<dbReference type="AlphaFoldDB" id="A0A269PC21"/>
<dbReference type="PIRSF" id="PIRSF004486">
    <property type="entry name" value="MraW"/>
    <property type="match status" value="1"/>
</dbReference>
<dbReference type="NCBIfam" id="TIGR00006">
    <property type="entry name" value="16S rRNA (cytosine(1402)-N(4))-methyltransferase RsmH"/>
    <property type="match status" value="1"/>
</dbReference>
<dbReference type="InterPro" id="IPR029063">
    <property type="entry name" value="SAM-dependent_MTases_sf"/>
</dbReference>
<dbReference type="PANTHER" id="PTHR11265">
    <property type="entry name" value="S-ADENOSYL-METHYLTRANSFERASE MRAW"/>
    <property type="match status" value="1"/>
</dbReference>
<evidence type="ECO:0000313" key="10">
    <source>
        <dbReference type="Proteomes" id="UP000215771"/>
    </source>
</evidence>
<feature type="region of interest" description="Disordered" evidence="8">
    <location>
        <begin position="331"/>
        <end position="364"/>
    </location>
</feature>
<dbReference type="SUPFAM" id="SSF53335">
    <property type="entry name" value="S-adenosyl-L-methionine-dependent methyltransferases"/>
    <property type="match status" value="1"/>
</dbReference>
<dbReference type="EMBL" id="NQMQ01000018">
    <property type="protein sequence ID" value="PAJ69221.1"/>
    <property type="molecule type" value="Genomic_DNA"/>
</dbReference>
<comment type="function">
    <text evidence="7">Specifically methylates the N4 position of cytidine in position 1402 (C1402) of 16S rRNA.</text>
</comment>
<dbReference type="GO" id="GO:0005737">
    <property type="term" value="C:cytoplasm"/>
    <property type="evidence" value="ECO:0007669"/>
    <property type="project" value="UniProtKB-SubCell"/>
</dbReference>
<dbReference type="FunFam" id="1.10.150.170:FF:000001">
    <property type="entry name" value="Ribosomal RNA small subunit methyltransferase H"/>
    <property type="match status" value="1"/>
</dbReference>
<dbReference type="PANTHER" id="PTHR11265:SF0">
    <property type="entry name" value="12S RRNA N4-METHYLCYTIDINE METHYLTRANSFERASE"/>
    <property type="match status" value="1"/>
</dbReference>
<comment type="caution">
    <text evidence="9">The sequence shown here is derived from an EMBL/GenBank/DDBJ whole genome shotgun (WGS) entry which is preliminary data.</text>
</comment>
<keyword evidence="2 7" id="KW-0963">Cytoplasm</keyword>
<keyword evidence="5 7" id="KW-0808">Transferase</keyword>
<feature type="binding site" evidence="7">
    <location>
        <position position="90"/>
    </location>
    <ligand>
        <name>S-adenosyl-L-methionine</name>
        <dbReference type="ChEBI" id="CHEBI:59789"/>
    </ligand>
</feature>
<evidence type="ECO:0000256" key="3">
    <source>
        <dbReference type="ARBA" id="ARBA00022552"/>
    </source>
</evidence>
<accession>A0A269PC21</accession>
<feature type="binding site" evidence="7">
    <location>
        <position position="119"/>
    </location>
    <ligand>
        <name>S-adenosyl-L-methionine</name>
        <dbReference type="ChEBI" id="CHEBI:59789"/>
    </ligand>
</feature>
<evidence type="ECO:0000256" key="6">
    <source>
        <dbReference type="ARBA" id="ARBA00022691"/>
    </source>
</evidence>
<dbReference type="Pfam" id="PF01795">
    <property type="entry name" value="Methyltransf_5"/>
    <property type="match status" value="1"/>
</dbReference>
<dbReference type="Gene3D" id="1.10.150.170">
    <property type="entry name" value="Putative methyltransferase TM0872, insert domain"/>
    <property type="match status" value="1"/>
</dbReference>
<sequence>MDYSVAANHGHVPVMRDRMAELLAPGVEKLGAKAVLIDATLGAGGHTEHFLRTFPDARVIGVDRDPNALAQASERLAPFGDRFAPVQARFDDMGAEIAGTAGSAFDLVREVGVAGALFDLGVSSMQLDQEERGFAYRVDAPLDMRMDPSHGITAADVLNTYSHGDLARVLKTYGDERFAGKIASAVLKEREREPFTTSARLVELLYNTIPAATRRTGGHPAKRTFQALRVEVNGELDAIRGVIPVVTDLLAPGGRVVFMSYQSHEDKIIKSAFRDLTTSKTPPGLPMDLPGTAAEFVPITHGAEKASKEEIERNPRAAPVRVRGIERLCADNAAPVSAPNDSAPQDPSLQRPAHQLPNHQLPNQ</sequence>
<dbReference type="GO" id="GO:0070475">
    <property type="term" value="P:rRNA base methylation"/>
    <property type="evidence" value="ECO:0007669"/>
    <property type="project" value="UniProtKB-UniRule"/>
</dbReference>
<dbReference type="HAMAP" id="MF_01007">
    <property type="entry name" value="16SrRNA_methyltr_H"/>
    <property type="match status" value="1"/>
</dbReference>
<evidence type="ECO:0000256" key="4">
    <source>
        <dbReference type="ARBA" id="ARBA00022603"/>
    </source>
</evidence>
<dbReference type="Proteomes" id="UP000215771">
    <property type="component" value="Unassembled WGS sequence"/>
</dbReference>
<feature type="binding site" evidence="7">
    <location>
        <begin position="44"/>
        <end position="46"/>
    </location>
    <ligand>
        <name>S-adenosyl-L-methionine</name>
        <dbReference type="ChEBI" id="CHEBI:59789"/>
    </ligand>
</feature>
<dbReference type="InterPro" id="IPR002903">
    <property type="entry name" value="RsmH"/>
</dbReference>
<dbReference type="GO" id="GO:0071424">
    <property type="term" value="F:rRNA (cytosine-N4-)-methyltransferase activity"/>
    <property type="evidence" value="ECO:0007669"/>
    <property type="project" value="UniProtKB-UniRule"/>
</dbReference>
<comment type="similarity">
    <text evidence="1 7">Belongs to the methyltransferase superfamily. RsmH family.</text>
</comment>
<gene>
    <name evidence="7" type="primary">rsmH</name>
    <name evidence="9" type="ORF">CIG21_08500</name>
</gene>
<keyword evidence="4 7" id="KW-0489">Methyltransferase</keyword>
<dbReference type="InterPro" id="IPR023397">
    <property type="entry name" value="SAM-dep_MeTrfase_MraW_recog"/>
</dbReference>
<comment type="catalytic activity">
    <reaction evidence="7">
        <text>cytidine(1402) in 16S rRNA + S-adenosyl-L-methionine = N(4)-methylcytidine(1402) in 16S rRNA + S-adenosyl-L-homocysteine + H(+)</text>
        <dbReference type="Rhea" id="RHEA:42928"/>
        <dbReference type="Rhea" id="RHEA-COMP:10286"/>
        <dbReference type="Rhea" id="RHEA-COMP:10287"/>
        <dbReference type="ChEBI" id="CHEBI:15378"/>
        <dbReference type="ChEBI" id="CHEBI:57856"/>
        <dbReference type="ChEBI" id="CHEBI:59789"/>
        <dbReference type="ChEBI" id="CHEBI:74506"/>
        <dbReference type="ChEBI" id="CHEBI:82748"/>
        <dbReference type="EC" id="2.1.1.199"/>
    </reaction>
</comment>
<feature type="compositionally biased region" description="Polar residues" evidence="8">
    <location>
        <begin position="339"/>
        <end position="348"/>
    </location>
</feature>
<name>A0A269PC21_9CORY</name>
<evidence type="ECO:0000256" key="7">
    <source>
        <dbReference type="HAMAP-Rule" id="MF_01007"/>
    </source>
</evidence>
<dbReference type="SUPFAM" id="SSF81799">
    <property type="entry name" value="Putative methyltransferase TM0872, insert domain"/>
    <property type="match status" value="1"/>
</dbReference>
<evidence type="ECO:0000256" key="8">
    <source>
        <dbReference type="SAM" id="MobiDB-lite"/>
    </source>
</evidence>
<feature type="binding site" evidence="7">
    <location>
        <position position="126"/>
    </location>
    <ligand>
        <name>S-adenosyl-L-methionine</name>
        <dbReference type="ChEBI" id="CHEBI:59789"/>
    </ligand>
</feature>
<evidence type="ECO:0000256" key="1">
    <source>
        <dbReference type="ARBA" id="ARBA00010396"/>
    </source>
</evidence>
<evidence type="ECO:0000256" key="5">
    <source>
        <dbReference type="ARBA" id="ARBA00022679"/>
    </source>
</evidence>
<dbReference type="Gene3D" id="3.40.50.150">
    <property type="entry name" value="Vaccinia Virus protein VP39"/>
    <property type="match status" value="1"/>
</dbReference>
<evidence type="ECO:0000313" key="9">
    <source>
        <dbReference type="EMBL" id="PAJ69221.1"/>
    </source>
</evidence>
<evidence type="ECO:0000256" key="2">
    <source>
        <dbReference type="ARBA" id="ARBA00022490"/>
    </source>
</evidence>